<proteinExistence type="inferred from homology"/>
<reference evidence="7 8" key="1">
    <citation type="submission" date="2024-02" db="EMBL/GenBank/DDBJ databases">
        <authorList>
            <person name="Daric V."/>
            <person name="Darras S."/>
        </authorList>
    </citation>
    <scope>NUCLEOTIDE SEQUENCE [LARGE SCALE GENOMIC DNA]</scope>
</reference>
<dbReference type="SUPFAM" id="SSF51735">
    <property type="entry name" value="NAD(P)-binding Rossmann-fold domains"/>
    <property type="match status" value="1"/>
</dbReference>
<evidence type="ECO:0000256" key="2">
    <source>
        <dbReference type="ARBA" id="ARBA00006484"/>
    </source>
</evidence>
<dbReference type="PRINTS" id="PR00081">
    <property type="entry name" value="GDHRDH"/>
</dbReference>
<protein>
    <submittedName>
        <fullName evidence="7">Uncharacterized protein</fullName>
    </submittedName>
</protein>
<dbReference type="InterPro" id="IPR020904">
    <property type="entry name" value="Sc_DH/Rdtase_CS"/>
</dbReference>
<feature type="transmembrane region" description="Helical" evidence="6">
    <location>
        <begin position="6"/>
        <end position="23"/>
    </location>
</feature>
<dbReference type="Pfam" id="PF00106">
    <property type="entry name" value="adh_short"/>
    <property type="match status" value="1"/>
</dbReference>
<dbReference type="PIRSF" id="PIRSF000126">
    <property type="entry name" value="11-beta-HSD1"/>
    <property type="match status" value="1"/>
</dbReference>
<dbReference type="CDD" id="cd05356">
    <property type="entry name" value="17beta-HSD1_like_SDR_c"/>
    <property type="match status" value="1"/>
</dbReference>
<keyword evidence="8" id="KW-1185">Reference proteome</keyword>
<keyword evidence="6" id="KW-1133">Transmembrane helix</keyword>
<dbReference type="InterPro" id="IPR002347">
    <property type="entry name" value="SDR_fam"/>
</dbReference>
<keyword evidence="3" id="KW-0444">Lipid biosynthesis</keyword>
<keyword evidence="4" id="KW-0560">Oxidoreductase</keyword>
<sequence length="321" mass="36304">MDCSVFQYIGIFTSLYFIVKIVLKIIEGSRLYIFSTYPDFSKFGKWSVVTGSTDGIGKATAFQLASYGQNIVLISRNEEKLRNVANEIESKHNVQTKCLTIDFSDDEEIYDKIADFLQGLDIGTLVNNVGISQEISCFHEHPNLTNLIRNIIRINIMSVVKAVAGFDFKLQCREVICMTQVVLPGMVRRKRGLILNVASMAAVRPIQIMTMYSATKTFINFFSQGLSYEYESKGITIQSCMPGTVRSNMTEKFSEVQKMPTAEQYCKSWLATVGKARWTHGYWKHAIEAFIMRQLPSNLFHKMVGSSLKSALKAANEKKNK</sequence>
<keyword evidence="3" id="KW-0752">Steroid biosynthesis</keyword>
<evidence type="ECO:0000256" key="1">
    <source>
        <dbReference type="ARBA" id="ARBA00004240"/>
    </source>
</evidence>
<accession>A0ABP0FFL3</accession>
<dbReference type="Proteomes" id="UP001642483">
    <property type="component" value="Unassembled WGS sequence"/>
</dbReference>
<dbReference type="PRINTS" id="PR00080">
    <property type="entry name" value="SDRFAMILY"/>
</dbReference>
<dbReference type="InterPro" id="IPR051019">
    <property type="entry name" value="VLCFA-Steroid_DH"/>
</dbReference>
<dbReference type="Gene3D" id="3.40.50.720">
    <property type="entry name" value="NAD(P)-binding Rossmann-like Domain"/>
    <property type="match status" value="1"/>
</dbReference>
<evidence type="ECO:0000256" key="3">
    <source>
        <dbReference type="ARBA" id="ARBA00022955"/>
    </source>
</evidence>
<comment type="similarity">
    <text evidence="2 5">Belongs to the short-chain dehydrogenases/reductases (SDR) family.</text>
</comment>
<keyword evidence="6" id="KW-0472">Membrane</keyword>
<dbReference type="InterPro" id="IPR036291">
    <property type="entry name" value="NAD(P)-bd_dom_sf"/>
</dbReference>
<evidence type="ECO:0000256" key="4">
    <source>
        <dbReference type="ARBA" id="ARBA00023002"/>
    </source>
</evidence>
<dbReference type="PANTHER" id="PTHR43899:SF13">
    <property type="entry name" value="RH59310P"/>
    <property type="match status" value="1"/>
</dbReference>
<evidence type="ECO:0000256" key="6">
    <source>
        <dbReference type="SAM" id="Phobius"/>
    </source>
</evidence>
<keyword evidence="3" id="KW-0443">Lipid metabolism</keyword>
<organism evidence="7 8">
    <name type="scientific">Clavelina lepadiformis</name>
    <name type="common">Light-bulb sea squirt</name>
    <name type="synonym">Ascidia lepadiformis</name>
    <dbReference type="NCBI Taxonomy" id="159417"/>
    <lineage>
        <taxon>Eukaryota</taxon>
        <taxon>Metazoa</taxon>
        <taxon>Chordata</taxon>
        <taxon>Tunicata</taxon>
        <taxon>Ascidiacea</taxon>
        <taxon>Aplousobranchia</taxon>
        <taxon>Clavelinidae</taxon>
        <taxon>Clavelina</taxon>
    </lineage>
</organism>
<keyword evidence="6" id="KW-0812">Transmembrane</keyword>
<evidence type="ECO:0000256" key="5">
    <source>
        <dbReference type="RuleBase" id="RU000363"/>
    </source>
</evidence>
<name>A0ABP0FFL3_CLALP</name>
<comment type="caution">
    <text evidence="7">The sequence shown here is derived from an EMBL/GenBank/DDBJ whole genome shotgun (WGS) entry which is preliminary data.</text>
</comment>
<dbReference type="PANTHER" id="PTHR43899">
    <property type="entry name" value="RH59310P"/>
    <property type="match status" value="1"/>
</dbReference>
<evidence type="ECO:0000313" key="7">
    <source>
        <dbReference type="EMBL" id="CAK8678151.1"/>
    </source>
</evidence>
<evidence type="ECO:0000313" key="8">
    <source>
        <dbReference type="Proteomes" id="UP001642483"/>
    </source>
</evidence>
<dbReference type="PROSITE" id="PS00061">
    <property type="entry name" value="ADH_SHORT"/>
    <property type="match status" value="1"/>
</dbReference>
<comment type="subcellular location">
    <subcellularLocation>
        <location evidence="1">Endoplasmic reticulum</location>
    </subcellularLocation>
</comment>
<dbReference type="EMBL" id="CAWYQH010000046">
    <property type="protein sequence ID" value="CAK8678151.1"/>
    <property type="molecule type" value="Genomic_DNA"/>
</dbReference>
<gene>
    <name evidence="7" type="ORF">CVLEPA_LOCUS8099</name>
</gene>